<evidence type="ECO:0000313" key="1">
    <source>
        <dbReference type="EMBL" id="QHT90740.1"/>
    </source>
</evidence>
<protein>
    <submittedName>
        <fullName evidence="1">Uncharacterized protein</fullName>
    </submittedName>
</protein>
<name>A0A6C0IDQ0_9ZZZZ</name>
<accession>A0A6C0IDQ0</accession>
<reference evidence="1" key="1">
    <citation type="journal article" date="2020" name="Nature">
        <title>Giant virus diversity and host interactions through global metagenomics.</title>
        <authorList>
            <person name="Schulz F."/>
            <person name="Roux S."/>
            <person name="Paez-Espino D."/>
            <person name="Jungbluth S."/>
            <person name="Walsh D.A."/>
            <person name="Denef V.J."/>
            <person name="McMahon K.D."/>
            <person name="Konstantinidis K.T."/>
            <person name="Eloe-Fadrosh E.A."/>
            <person name="Kyrpides N.C."/>
            <person name="Woyke T."/>
        </authorList>
    </citation>
    <scope>NUCLEOTIDE SEQUENCE</scope>
    <source>
        <strain evidence="1">GVMAG-M-3300023184-71</strain>
    </source>
</reference>
<sequence length="31" mass="3614">MVVIFFFLFCGTRNAVLTKNSHGSLNFFFQK</sequence>
<organism evidence="1">
    <name type="scientific">viral metagenome</name>
    <dbReference type="NCBI Taxonomy" id="1070528"/>
    <lineage>
        <taxon>unclassified sequences</taxon>
        <taxon>metagenomes</taxon>
        <taxon>organismal metagenomes</taxon>
    </lineage>
</organism>
<dbReference type="AlphaFoldDB" id="A0A6C0IDQ0"/>
<dbReference type="EMBL" id="MN740157">
    <property type="protein sequence ID" value="QHT90740.1"/>
    <property type="molecule type" value="Genomic_DNA"/>
</dbReference>
<proteinExistence type="predicted"/>